<dbReference type="InterPro" id="IPR018254">
    <property type="entry name" value="Ribosomal_uL29_CS"/>
</dbReference>
<dbReference type="GO" id="GO:0006412">
    <property type="term" value="P:translation"/>
    <property type="evidence" value="ECO:0007669"/>
    <property type="project" value="UniProtKB-UniRule"/>
</dbReference>
<gene>
    <name evidence="5" type="primary">rpmC</name>
    <name evidence="6" type="ORF">C7444_11784</name>
</gene>
<evidence type="ECO:0000256" key="5">
    <source>
        <dbReference type="HAMAP-Rule" id="MF_00374"/>
    </source>
</evidence>
<evidence type="ECO:0000313" key="6">
    <source>
        <dbReference type="EMBL" id="PXW93878.1"/>
    </source>
</evidence>
<reference evidence="6 7" key="1">
    <citation type="submission" date="2018-05" db="EMBL/GenBank/DDBJ databases">
        <title>Genomic Encyclopedia of Type Strains, Phase IV (KMG-IV): sequencing the most valuable type-strain genomes for metagenomic binning, comparative biology and taxonomic classification.</title>
        <authorList>
            <person name="Goeker M."/>
        </authorList>
    </citation>
    <scope>NUCLEOTIDE SEQUENCE [LARGE SCALE GENOMIC DNA]</scope>
    <source>
        <strain evidence="6 7">DSM 566</strain>
    </source>
</reference>
<accession>A0A318GWW6</accession>
<dbReference type="AlphaFoldDB" id="A0A318GWW6"/>
<dbReference type="Gene3D" id="1.10.287.310">
    <property type="match status" value="1"/>
</dbReference>
<name>A0A318GWW6_9BURK</name>
<dbReference type="Proteomes" id="UP000247811">
    <property type="component" value="Unassembled WGS sequence"/>
</dbReference>
<dbReference type="FunFam" id="1.10.287.310:FF:000001">
    <property type="entry name" value="50S ribosomal protein L29"/>
    <property type="match status" value="1"/>
</dbReference>
<dbReference type="OrthoDB" id="9815192at2"/>
<dbReference type="HAMAP" id="MF_00374">
    <property type="entry name" value="Ribosomal_uL29"/>
    <property type="match status" value="1"/>
</dbReference>
<evidence type="ECO:0000256" key="4">
    <source>
        <dbReference type="ARBA" id="ARBA00035204"/>
    </source>
</evidence>
<protein>
    <recommendedName>
        <fullName evidence="4 5">Large ribosomal subunit protein uL29</fullName>
    </recommendedName>
</protein>
<evidence type="ECO:0000256" key="2">
    <source>
        <dbReference type="ARBA" id="ARBA00022980"/>
    </source>
</evidence>
<dbReference type="RefSeq" id="WP_110401872.1">
    <property type="nucleotide sequence ID" value="NZ_QJJS01000017.1"/>
</dbReference>
<dbReference type="PROSITE" id="PS00579">
    <property type="entry name" value="RIBOSOMAL_L29"/>
    <property type="match status" value="1"/>
</dbReference>
<dbReference type="CDD" id="cd00427">
    <property type="entry name" value="Ribosomal_L29_HIP"/>
    <property type="match status" value="1"/>
</dbReference>
<dbReference type="EMBL" id="QJJS01000017">
    <property type="protein sequence ID" value="PXW93878.1"/>
    <property type="molecule type" value="Genomic_DNA"/>
</dbReference>
<dbReference type="PANTHER" id="PTHR10916:SF0">
    <property type="entry name" value="LARGE RIBOSOMAL SUBUNIT PROTEIN UL29C"/>
    <property type="match status" value="1"/>
</dbReference>
<keyword evidence="7" id="KW-1185">Reference proteome</keyword>
<evidence type="ECO:0000313" key="7">
    <source>
        <dbReference type="Proteomes" id="UP000247811"/>
    </source>
</evidence>
<dbReference type="GO" id="GO:0022625">
    <property type="term" value="C:cytosolic large ribosomal subunit"/>
    <property type="evidence" value="ECO:0007669"/>
    <property type="project" value="TreeGrafter"/>
</dbReference>
<keyword evidence="2 5" id="KW-0689">Ribosomal protein</keyword>
<dbReference type="InterPro" id="IPR050063">
    <property type="entry name" value="Ribosomal_protein_uL29"/>
</dbReference>
<keyword evidence="3 5" id="KW-0687">Ribonucleoprotein</keyword>
<dbReference type="SUPFAM" id="SSF46561">
    <property type="entry name" value="Ribosomal protein L29 (L29p)"/>
    <property type="match status" value="1"/>
</dbReference>
<dbReference type="InterPro" id="IPR036049">
    <property type="entry name" value="Ribosomal_uL29_sf"/>
</dbReference>
<evidence type="ECO:0000256" key="3">
    <source>
        <dbReference type="ARBA" id="ARBA00023274"/>
    </source>
</evidence>
<comment type="caution">
    <text evidence="6">The sequence shown here is derived from an EMBL/GenBank/DDBJ whole genome shotgun (WGS) entry which is preliminary data.</text>
</comment>
<sequence length="66" mass="7353">MNASELRAKDVAEIEKEISELLKAHFGLRMQKATQQLTNTSTLGNTRRDIARARTILAEKKKGAAK</sequence>
<dbReference type="NCBIfam" id="TIGR00012">
    <property type="entry name" value="L29"/>
    <property type="match status" value="1"/>
</dbReference>
<dbReference type="PANTHER" id="PTHR10916">
    <property type="entry name" value="60S RIBOSOMAL PROTEIN L35/50S RIBOSOMAL PROTEIN L29"/>
    <property type="match status" value="1"/>
</dbReference>
<organism evidence="6 7">
    <name type="scientific">Sphaerotilus hippei</name>
    <dbReference type="NCBI Taxonomy" id="744406"/>
    <lineage>
        <taxon>Bacteria</taxon>
        <taxon>Pseudomonadati</taxon>
        <taxon>Pseudomonadota</taxon>
        <taxon>Betaproteobacteria</taxon>
        <taxon>Burkholderiales</taxon>
        <taxon>Sphaerotilaceae</taxon>
        <taxon>Sphaerotilus</taxon>
    </lineage>
</organism>
<proteinExistence type="inferred from homology"/>
<comment type="similarity">
    <text evidence="1 5">Belongs to the universal ribosomal protein uL29 family.</text>
</comment>
<dbReference type="GO" id="GO:0003735">
    <property type="term" value="F:structural constituent of ribosome"/>
    <property type="evidence" value="ECO:0007669"/>
    <property type="project" value="InterPro"/>
</dbReference>
<dbReference type="InterPro" id="IPR001854">
    <property type="entry name" value="Ribosomal_uL29"/>
</dbReference>
<evidence type="ECO:0000256" key="1">
    <source>
        <dbReference type="ARBA" id="ARBA00009254"/>
    </source>
</evidence>
<dbReference type="Pfam" id="PF00831">
    <property type="entry name" value="Ribosomal_L29"/>
    <property type="match status" value="1"/>
</dbReference>